<dbReference type="RefSeq" id="WP_014177202.1">
    <property type="nucleotide sequence ID" value="NC_016582.1"/>
</dbReference>
<keyword evidence="3" id="KW-1185">Reference proteome</keyword>
<gene>
    <name evidence="2" type="ordered locus">SBI_04612</name>
</gene>
<feature type="region of interest" description="Disordered" evidence="1">
    <location>
        <begin position="114"/>
        <end position="137"/>
    </location>
</feature>
<dbReference type="AlphaFoldDB" id="D7BXF9"/>
<proteinExistence type="predicted"/>
<dbReference type="KEGG" id="sbh:SBI_04612"/>
<organism evidence="2 3">
    <name type="scientific">Streptomyces bingchenggensis (strain BCW-1)</name>
    <dbReference type="NCBI Taxonomy" id="749414"/>
    <lineage>
        <taxon>Bacteria</taxon>
        <taxon>Bacillati</taxon>
        <taxon>Actinomycetota</taxon>
        <taxon>Actinomycetes</taxon>
        <taxon>Kitasatosporales</taxon>
        <taxon>Streptomycetaceae</taxon>
        <taxon>Streptomyces</taxon>
    </lineage>
</organism>
<feature type="compositionally biased region" description="Acidic residues" evidence="1">
    <location>
        <begin position="125"/>
        <end position="137"/>
    </location>
</feature>
<sequence>MAQEGLEALLSRIRAAAWARDAAASRAWDALIALVLRRSATAADLELPPHRLVVLIEERIREDQQFDRRLQEWMSQYGTVARSGVVHNEINGGSISGAVIQGRDLHGNITFGDEMAARPPGPPFGDDDWDDETDDNA</sequence>
<evidence type="ECO:0000313" key="3">
    <source>
        <dbReference type="Proteomes" id="UP000000377"/>
    </source>
</evidence>
<protein>
    <submittedName>
        <fullName evidence="2">Uncharacterized protein</fullName>
    </submittedName>
</protein>
<dbReference type="HOGENOM" id="CLU_1863966_0_0_11"/>
<dbReference type="PATRIC" id="fig|749414.3.peg.4763"/>
<dbReference type="STRING" id="749414.SBI_04612"/>
<evidence type="ECO:0000313" key="2">
    <source>
        <dbReference type="EMBL" id="ADI07732.1"/>
    </source>
</evidence>
<name>D7BXF9_STRBB</name>
<evidence type="ECO:0000256" key="1">
    <source>
        <dbReference type="SAM" id="MobiDB-lite"/>
    </source>
</evidence>
<reference evidence="2 3" key="1">
    <citation type="journal article" date="2010" name="J. Bacteriol.">
        <title>Genome sequence of the milbemycin-producing bacterium Streptomyces bingchenggensis.</title>
        <authorList>
            <person name="Wang X.J."/>
            <person name="Yan Y.J."/>
            <person name="Zhang B."/>
            <person name="An J."/>
            <person name="Wang J.J."/>
            <person name="Tian J."/>
            <person name="Jiang L."/>
            <person name="Chen Y.H."/>
            <person name="Huang S.X."/>
            <person name="Yin M."/>
            <person name="Zhang J."/>
            <person name="Gao A.L."/>
            <person name="Liu C.X."/>
            <person name="Zhu Z.X."/>
            <person name="Xiang W.S."/>
        </authorList>
    </citation>
    <scope>NUCLEOTIDE SEQUENCE [LARGE SCALE GENOMIC DNA]</scope>
    <source>
        <strain evidence="2 3">BCW-1</strain>
    </source>
</reference>
<accession>D7BXF9</accession>
<dbReference type="EMBL" id="CP002047">
    <property type="protein sequence ID" value="ADI07732.1"/>
    <property type="molecule type" value="Genomic_DNA"/>
</dbReference>
<dbReference type="Proteomes" id="UP000000377">
    <property type="component" value="Chromosome"/>
</dbReference>